<evidence type="ECO:0000256" key="4">
    <source>
        <dbReference type="SAM" id="MobiDB-lite"/>
    </source>
</evidence>
<dbReference type="SUPFAM" id="SSF52058">
    <property type="entry name" value="L domain-like"/>
    <property type="match status" value="2"/>
</dbReference>
<evidence type="ECO:0000256" key="1">
    <source>
        <dbReference type="ARBA" id="ARBA00022614"/>
    </source>
</evidence>
<evidence type="ECO:0000313" key="6">
    <source>
        <dbReference type="EMBL" id="CAI0418311.1"/>
    </source>
</evidence>
<dbReference type="InterPro" id="IPR002182">
    <property type="entry name" value="NB-ARC"/>
</dbReference>
<dbReference type="Gene3D" id="1.10.8.430">
    <property type="entry name" value="Helical domain of apoptotic protease-activating factors"/>
    <property type="match status" value="1"/>
</dbReference>
<feature type="region of interest" description="Disordered" evidence="4">
    <location>
        <begin position="30"/>
        <end position="78"/>
    </location>
</feature>
<protein>
    <recommendedName>
        <fullName evidence="5">TIR domain-containing protein</fullName>
    </recommendedName>
</protein>
<dbReference type="InterPro" id="IPR035897">
    <property type="entry name" value="Toll_tir_struct_dom_sf"/>
</dbReference>
<feature type="compositionally biased region" description="Polar residues" evidence="4">
    <location>
        <begin position="53"/>
        <end position="77"/>
    </location>
</feature>
<keyword evidence="7" id="KW-1185">Reference proteome</keyword>
<proteinExistence type="predicted"/>
<keyword evidence="1" id="KW-0433">Leucine-rich repeat</keyword>
<feature type="compositionally biased region" description="Acidic residues" evidence="4">
    <location>
        <begin position="833"/>
        <end position="848"/>
    </location>
</feature>
<dbReference type="InterPro" id="IPR058192">
    <property type="entry name" value="WHD_ROQ1-like"/>
</dbReference>
<dbReference type="InterPro" id="IPR044974">
    <property type="entry name" value="Disease_R_plants"/>
</dbReference>
<evidence type="ECO:0000256" key="2">
    <source>
        <dbReference type="ARBA" id="ARBA00022737"/>
    </source>
</evidence>
<dbReference type="PRINTS" id="PR00364">
    <property type="entry name" value="DISEASERSIST"/>
</dbReference>
<feature type="domain" description="TIR" evidence="5">
    <location>
        <begin position="85"/>
        <end position="254"/>
    </location>
</feature>
<reference evidence="6" key="1">
    <citation type="submission" date="2022-08" db="EMBL/GenBank/DDBJ databases">
        <authorList>
            <person name="Gutierrez-Valencia J."/>
        </authorList>
    </citation>
    <scope>NUCLEOTIDE SEQUENCE</scope>
</reference>
<dbReference type="EMBL" id="CAMGYJ010000005">
    <property type="protein sequence ID" value="CAI0418311.1"/>
    <property type="molecule type" value="Genomic_DNA"/>
</dbReference>
<feature type="region of interest" description="Disordered" evidence="4">
    <location>
        <begin position="827"/>
        <end position="849"/>
    </location>
</feature>
<evidence type="ECO:0000256" key="3">
    <source>
        <dbReference type="ARBA" id="ARBA00023027"/>
    </source>
</evidence>
<dbReference type="Proteomes" id="UP001154282">
    <property type="component" value="Unassembled WGS sequence"/>
</dbReference>
<keyword evidence="3" id="KW-0520">NAD</keyword>
<dbReference type="Pfam" id="PF00931">
    <property type="entry name" value="NB-ARC"/>
    <property type="match status" value="1"/>
</dbReference>
<dbReference type="Gene3D" id="3.40.50.300">
    <property type="entry name" value="P-loop containing nucleotide triphosphate hydrolases"/>
    <property type="match status" value="1"/>
</dbReference>
<dbReference type="Pfam" id="PF23282">
    <property type="entry name" value="WHD_ROQ1"/>
    <property type="match status" value="1"/>
</dbReference>
<dbReference type="GO" id="GO:0006952">
    <property type="term" value="P:defense response"/>
    <property type="evidence" value="ECO:0007669"/>
    <property type="project" value="InterPro"/>
</dbReference>
<dbReference type="InterPro" id="IPR042197">
    <property type="entry name" value="Apaf_helical"/>
</dbReference>
<dbReference type="PROSITE" id="PS50104">
    <property type="entry name" value="TIR"/>
    <property type="match status" value="1"/>
</dbReference>
<dbReference type="SUPFAM" id="SSF52540">
    <property type="entry name" value="P-loop containing nucleoside triphosphate hydrolases"/>
    <property type="match status" value="1"/>
</dbReference>
<evidence type="ECO:0000313" key="7">
    <source>
        <dbReference type="Proteomes" id="UP001154282"/>
    </source>
</evidence>
<evidence type="ECO:0000259" key="5">
    <source>
        <dbReference type="PROSITE" id="PS50104"/>
    </source>
</evidence>
<dbReference type="GO" id="GO:0007165">
    <property type="term" value="P:signal transduction"/>
    <property type="evidence" value="ECO:0007669"/>
    <property type="project" value="InterPro"/>
</dbReference>
<dbReference type="AlphaFoldDB" id="A0AAV0K8A2"/>
<dbReference type="SUPFAM" id="SSF52200">
    <property type="entry name" value="Toll/Interleukin receptor TIR domain"/>
    <property type="match status" value="1"/>
</dbReference>
<sequence>MGCIRICGKVILAPIVIPYKLCFRRKRPTPHSNNNIRPSLAPPPPPPFLSASTYSNLNDNTSQQHQQAPSFDSQQPSPTLPLPTADYEVFLSFRGPDTRHQFSEILGLFLAKNKIRTFLDDNELRQGDRIAPSLAKAIEQSKIYIPILSLKYAESKWCLNELAEMVEREKRNDGHIILPIFYLVEPRDVGHQTGPYEVAFQQHARKYDAKTILSWKNALQRVGKIKGWTVKSKDEYVSSFISHATIIDRVSSVVWSHINRSEDLLGADEFVGMDDHVEAVMEKLSLDSPGTIMVGLHGFGGIGKTTIARVVYHKLATRFERRCFLEDVRTTQEGKDGIISLQRKLISNIMITRDSDPGYVDDVHRGRKLIQDRVSQFKVLIILDDVDERFDFKEVLGDPRKFVSGSRFIVTSRNTKILRSLNENQCRLYEVRPMNRKLSLQLFCRSAFQGNAPLPGYETLSQEIVQRTEGVPLVLKVVGSSLLREEKSFWEDTLLRLGKIPHKEIIERLKISYESLDYEAKQVFLDIACFYIGRRKDFPSYMWSDLGFHPVTAITILTQRSLLKIGDDGDLQMHDQLRDMGRAIVREENIEQPWMRSRVWDKKEATELLQNMKGSNQVKALVVDDAYDNVGKLKRQHFLNLPKLRYFEAQQVEFIGDFINILPNIRWLCLPLHKSEGHHPINFPMENLIILDLNCSSNLQDDWGGWSQIKMAKKLKVMDLSDCPSLTKLPDFPESGSLEWLDLSNVNGLDSGVELDVGNLWNLKLLHLSNIKIGRITGGTIGTMESLQDLDLNDFECDNLKEVLVDIEELTSLERLQITRSEKAIMDYQLSKEEEDDDDDDDEEEEEDKQIIAAQMEASSNQEAGGGVLLGKLPTSLKLLYTSYKVVNLWELLELEDLFVLDSNSELEIPPADEDSWWKVSKLKSMMLKKTKIEVVPTTSTSQSSSSSASSSCMLPSSLTSLLIWDCLESVWLPTLENLENLIHLAIKECSYLGEIQGLDNLLQFNKLETLELTSCPLLTSTFLRGSAGTAAGKIVIESLRELCIRKCGGGIPHLPSFPRLTTLEIGPLTPPDNDDQVNIYLYMNIQGYT</sequence>
<name>A0AAV0K8A2_9ROSI</name>
<dbReference type="PANTHER" id="PTHR11017">
    <property type="entry name" value="LEUCINE-RICH REPEAT-CONTAINING PROTEIN"/>
    <property type="match status" value="1"/>
</dbReference>
<organism evidence="6 7">
    <name type="scientific">Linum tenue</name>
    <dbReference type="NCBI Taxonomy" id="586396"/>
    <lineage>
        <taxon>Eukaryota</taxon>
        <taxon>Viridiplantae</taxon>
        <taxon>Streptophyta</taxon>
        <taxon>Embryophyta</taxon>
        <taxon>Tracheophyta</taxon>
        <taxon>Spermatophyta</taxon>
        <taxon>Magnoliopsida</taxon>
        <taxon>eudicotyledons</taxon>
        <taxon>Gunneridae</taxon>
        <taxon>Pentapetalae</taxon>
        <taxon>rosids</taxon>
        <taxon>fabids</taxon>
        <taxon>Malpighiales</taxon>
        <taxon>Linaceae</taxon>
        <taxon>Linum</taxon>
    </lineage>
</organism>
<dbReference type="Gene3D" id="3.40.50.10140">
    <property type="entry name" value="Toll/interleukin-1 receptor homology (TIR) domain"/>
    <property type="match status" value="1"/>
</dbReference>
<dbReference type="FunFam" id="3.40.50.10140:FF:000007">
    <property type="entry name" value="Disease resistance protein (TIR-NBS-LRR class)"/>
    <property type="match status" value="1"/>
</dbReference>
<gene>
    <name evidence="6" type="ORF">LITE_LOCUS17608</name>
</gene>
<dbReference type="Gene3D" id="3.80.10.10">
    <property type="entry name" value="Ribonuclease Inhibitor"/>
    <property type="match status" value="2"/>
</dbReference>
<dbReference type="InterPro" id="IPR032675">
    <property type="entry name" value="LRR_dom_sf"/>
</dbReference>
<dbReference type="InterPro" id="IPR000157">
    <property type="entry name" value="TIR_dom"/>
</dbReference>
<accession>A0AAV0K8A2</accession>
<dbReference type="GO" id="GO:0043531">
    <property type="term" value="F:ADP binding"/>
    <property type="evidence" value="ECO:0007669"/>
    <property type="project" value="InterPro"/>
</dbReference>
<dbReference type="Pfam" id="PF01582">
    <property type="entry name" value="TIR"/>
    <property type="match status" value="1"/>
</dbReference>
<dbReference type="InterPro" id="IPR027417">
    <property type="entry name" value="P-loop_NTPase"/>
</dbReference>
<keyword evidence="2" id="KW-0677">Repeat</keyword>
<dbReference type="PANTHER" id="PTHR11017:SF570">
    <property type="entry name" value="DISEASE RESISTANCE PROTEIN (TIR-NBS CLASS)-RELATED"/>
    <property type="match status" value="1"/>
</dbReference>
<dbReference type="SMART" id="SM00255">
    <property type="entry name" value="TIR"/>
    <property type="match status" value="1"/>
</dbReference>
<comment type="caution">
    <text evidence="6">The sequence shown here is derived from an EMBL/GenBank/DDBJ whole genome shotgun (WGS) entry which is preliminary data.</text>
</comment>